<keyword evidence="1" id="KW-0472">Membrane</keyword>
<gene>
    <name evidence="2" type="ORF">LMG27198_05660</name>
</gene>
<keyword evidence="1" id="KW-0812">Transmembrane</keyword>
<name>A0A9W6GRB2_9HYPH</name>
<dbReference type="EMBL" id="BSEC01000001">
    <property type="protein sequence ID" value="GLI91574.1"/>
    <property type="molecule type" value="Genomic_DNA"/>
</dbReference>
<sequence length="167" mass="17294">MFEPVIKRAENAVGATITRVSGNVMAALPLLLAFGFATAAAAWWAIDAFGPLVGNLVIAGAFLVLAAFVFAYARRREAQQQARASAELAQLTEASPLVAIQRAISSSNASQALYDLAKNSAPAAAKNAARVALREAPGKLPLLLGAGLGLMVAQRLVNAMTNGNGRH</sequence>
<dbReference type="RefSeq" id="WP_281800276.1">
    <property type="nucleotide sequence ID" value="NZ_BSEC01000001.1"/>
</dbReference>
<accession>A0A9W6GRB2</accession>
<evidence type="ECO:0000256" key="1">
    <source>
        <dbReference type="SAM" id="Phobius"/>
    </source>
</evidence>
<evidence type="ECO:0000313" key="3">
    <source>
        <dbReference type="Proteomes" id="UP001144323"/>
    </source>
</evidence>
<dbReference type="Proteomes" id="UP001144323">
    <property type="component" value="Unassembled WGS sequence"/>
</dbReference>
<protein>
    <submittedName>
        <fullName evidence="2">Uncharacterized protein</fullName>
    </submittedName>
</protein>
<comment type="caution">
    <text evidence="2">The sequence shown here is derived from an EMBL/GenBank/DDBJ whole genome shotgun (WGS) entry which is preliminary data.</text>
</comment>
<dbReference type="AlphaFoldDB" id="A0A9W6GRB2"/>
<reference evidence="2" key="1">
    <citation type="journal article" date="2023" name="Int. J. Syst. Evol. Microbiol.">
        <title>Methylocystis iwaonis sp. nov., a type II methane-oxidizing bacterium from surface soil of a rice paddy field in Japan, and emended description of the genus Methylocystis (ex Whittenbury et al. 1970) Bowman et al. 1993.</title>
        <authorList>
            <person name="Kaise H."/>
            <person name="Sawadogo J.B."/>
            <person name="Alam M.S."/>
            <person name="Ueno C."/>
            <person name="Dianou D."/>
            <person name="Shinjo R."/>
            <person name="Asakawa S."/>
        </authorList>
    </citation>
    <scope>NUCLEOTIDE SEQUENCE</scope>
    <source>
        <strain evidence="2">LMG27198</strain>
    </source>
</reference>
<proteinExistence type="predicted"/>
<feature type="transmembrane region" description="Helical" evidence="1">
    <location>
        <begin position="52"/>
        <end position="73"/>
    </location>
</feature>
<keyword evidence="1" id="KW-1133">Transmembrane helix</keyword>
<keyword evidence="3" id="KW-1185">Reference proteome</keyword>
<feature type="transmembrane region" description="Helical" evidence="1">
    <location>
        <begin position="26"/>
        <end position="46"/>
    </location>
</feature>
<organism evidence="2 3">
    <name type="scientific">Methylocystis echinoides</name>
    <dbReference type="NCBI Taxonomy" id="29468"/>
    <lineage>
        <taxon>Bacteria</taxon>
        <taxon>Pseudomonadati</taxon>
        <taxon>Pseudomonadota</taxon>
        <taxon>Alphaproteobacteria</taxon>
        <taxon>Hyphomicrobiales</taxon>
        <taxon>Methylocystaceae</taxon>
        <taxon>Methylocystis</taxon>
    </lineage>
</organism>
<evidence type="ECO:0000313" key="2">
    <source>
        <dbReference type="EMBL" id="GLI91574.1"/>
    </source>
</evidence>